<dbReference type="Pfam" id="PF05930">
    <property type="entry name" value="Phage_AlpA"/>
    <property type="match status" value="1"/>
</dbReference>
<comment type="caution">
    <text evidence="1">The sequence shown here is derived from an EMBL/GenBank/DDBJ whole genome shotgun (WGS) entry which is preliminary data.</text>
</comment>
<dbReference type="InterPro" id="IPR010260">
    <property type="entry name" value="AlpA"/>
</dbReference>
<gene>
    <name evidence="1" type="ORF">G9B49_005379</name>
</gene>
<organism evidence="1">
    <name type="scientific">Salmonella enterica</name>
    <name type="common">Salmonella choleraesuis</name>
    <dbReference type="NCBI Taxonomy" id="28901"/>
    <lineage>
        <taxon>Bacteria</taxon>
        <taxon>Pseudomonadati</taxon>
        <taxon>Pseudomonadota</taxon>
        <taxon>Gammaproteobacteria</taxon>
        <taxon>Enterobacterales</taxon>
        <taxon>Enterobacteriaceae</taxon>
        <taxon>Salmonella</taxon>
    </lineage>
</organism>
<accession>A0A742UJ30</accession>
<dbReference type="EMBL" id="DAAUKO010000027">
    <property type="protein sequence ID" value="HAF1616308.1"/>
    <property type="molecule type" value="Genomic_DNA"/>
</dbReference>
<dbReference type="AlphaFoldDB" id="A0A742UJ30"/>
<reference evidence="1" key="2">
    <citation type="submission" date="2020-02" db="EMBL/GenBank/DDBJ databases">
        <authorList>
            <consortium name="NCBI Pathogen Detection Project"/>
        </authorList>
    </citation>
    <scope>NUCLEOTIDE SEQUENCE</scope>
    <source>
        <strain evidence="1">MA.03-3818</strain>
    </source>
</reference>
<protein>
    <submittedName>
        <fullName evidence="1">AlpA family phage regulatory protein</fullName>
    </submittedName>
</protein>
<dbReference type="Gene3D" id="1.10.238.160">
    <property type="match status" value="1"/>
</dbReference>
<evidence type="ECO:0000313" key="1">
    <source>
        <dbReference type="EMBL" id="HAF1616308.1"/>
    </source>
</evidence>
<proteinExistence type="predicted"/>
<sequence length="81" mass="9723">MKEFKFMTKDELELIPDIERMVREGECAWLTGLHQRTRCDMEKRGEFPKRLRLGLKAVGWRLSEIQAWIKGEWKPEDSQTE</sequence>
<reference evidence="1" key="1">
    <citation type="journal article" date="2018" name="Genome Biol.">
        <title>SKESA: strategic k-mer extension for scrupulous assemblies.</title>
        <authorList>
            <person name="Souvorov A."/>
            <person name="Agarwala R."/>
            <person name="Lipman D.J."/>
        </authorList>
    </citation>
    <scope>NUCLEOTIDE SEQUENCE</scope>
    <source>
        <strain evidence="1">MA.03-3818</strain>
    </source>
</reference>
<name>A0A742UJ30_SALER</name>